<name>A0A7W5TQS1_9MICC</name>
<proteinExistence type="predicted"/>
<dbReference type="AlphaFoldDB" id="A0A7W5TQS1"/>
<protein>
    <submittedName>
        <fullName evidence="1">Uncharacterized protein</fullName>
    </submittedName>
</protein>
<comment type="caution">
    <text evidence="1">The sequence shown here is derived from an EMBL/GenBank/DDBJ whole genome shotgun (WGS) entry which is preliminary data.</text>
</comment>
<reference evidence="1 2" key="1">
    <citation type="submission" date="2020-08" db="EMBL/GenBank/DDBJ databases">
        <title>Sequencing the genomes of 1000 actinobacteria strains.</title>
        <authorList>
            <person name="Klenk H.-P."/>
        </authorList>
    </citation>
    <scope>NUCLEOTIDE SEQUENCE [LARGE SCALE GENOMIC DNA]</scope>
    <source>
        <strain evidence="1 2">DSM 28238</strain>
    </source>
</reference>
<sequence length="159" mass="16621">MFIATAAAELDRTAAAYRAAGHVLRGIPDRAEQYLAQLQAAQQVNWNSEAGSAFRQALEGLRGPGAMLQDEAFHLAAAAETIAADLSSYAETARQLGTMVSLLSAVDITAVAQDVGAARLEGMRIAAAEAATDAGRLVGYVQDNGGVPPLLRDVVARLW</sequence>
<dbReference type="RefSeq" id="WP_183358445.1">
    <property type="nucleotide sequence ID" value="NZ_BAABKR010000016.1"/>
</dbReference>
<dbReference type="Proteomes" id="UP000547528">
    <property type="component" value="Unassembled WGS sequence"/>
</dbReference>
<keyword evidence="2" id="KW-1185">Reference proteome</keyword>
<evidence type="ECO:0000313" key="1">
    <source>
        <dbReference type="EMBL" id="MBB3668021.1"/>
    </source>
</evidence>
<accession>A0A7W5TQS1</accession>
<evidence type="ECO:0000313" key="2">
    <source>
        <dbReference type="Proteomes" id="UP000547528"/>
    </source>
</evidence>
<organism evidence="1 2">
    <name type="scientific">Garicola koreensis</name>
    <dbReference type="NCBI Taxonomy" id="1262554"/>
    <lineage>
        <taxon>Bacteria</taxon>
        <taxon>Bacillati</taxon>
        <taxon>Actinomycetota</taxon>
        <taxon>Actinomycetes</taxon>
        <taxon>Micrococcales</taxon>
        <taxon>Micrococcaceae</taxon>
        <taxon>Garicola</taxon>
    </lineage>
</organism>
<dbReference type="EMBL" id="JACIBT010000006">
    <property type="protein sequence ID" value="MBB3668021.1"/>
    <property type="molecule type" value="Genomic_DNA"/>
</dbReference>
<gene>
    <name evidence="1" type="ORF">FHX47_001650</name>
</gene>